<dbReference type="PANTHER" id="PTHR11986:SF79">
    <property type="entry name" value="ACETYLORNITHINE AMINOTRANSFERASE, MITOCHONDRIAL"/>
    <property type="match status" value="1"/>
</dbReference>
<feature type="binding site" evidence="5">
    <location>
        <begin position="215"/>
        <end position="218"/>
    </location>
    <ligand>
        <name>pyridoxal 5'-phosphate</name>
        <dbReference type="ChEBI" id="CHEBI:597326"/>
    </ligand>
</feature>
<dbReference type="InterPro" id="IPR049704">
    <property type="entry name" value="Aminotrans_3_PPA_site"/>
</dbReference>
<dbReference type="GO" id="GO:0003992">
    <property type="term" value="F:N2-acetyl-L-ornithine:2-oxoglutarate 5-aminotransferase activity"/>
    <property type="evidence" value="ECO:0007669"/>
    <property type="project" value="UniProtKB-UniRule"/>
</dbReference>
<dbReference type="PROSITE" id="PS00600">
    <property type="entry name" value="AA_TRANSFER_CLASS_3"/>
    <property type="match status" value="1"/>
</dbReference>
<dbReference type="AlphaFoldDB" id="A0A1M6SN45"/>
<dbReference type="Gene3D" id="3.40.640.10">
    <property type="entry name" value="Type I PLP-dependent aspartate aminotransferase-like (Major domain)"/>
    <property type="match status" value="1"/>
</dbReference>
<comment type="pathway">
    <text evidence="5">Amino-acid biosynthesis; L-arginine biosynthesis; N(2)-acetyl-L-ornithine from L-glutamate: step 4/4.</text>
</comment>
<evidence type="ECO:0000256" key="4">
    <source>
        <dbReference type="ARBA" id="ARBA00022898"/>
    </source>
</evidence>
<dbReference type="EMBL" id="FRAG01000065">
    <property type="protein sequence ID" value="SHK46070.1"/>
    <property type="molecule type" value="Genomic_DNA"/>
</dbReference>
<feature type="modified residue" description="N6-(pyridoxal phosphate)lysine" evidence="5">
    <location>
        <position position="244"/>
    </location>
</feature>
<dbReference type="FunFam" id="3.40.640.10:FF:000004">
    <property type="entry name" value="Acetylornithine aminotransferase"/>
    <property type="match status" value="1"/>
</dbReference>
<dbReference type="InterPro" id="IPR015424">
    <property type="entry name" value="PyrdxlP-dep_Trfase"/>
</dbReference>
<feature type="binding site" evidence="5">
    <location>
        <position position="130"/>
    </location>
    <ligand>
        <name>pyridoxal 5'-phosphate</name>
        <dbReference type="ChEBI" id="CHEBI:597326"/>
    </ligand>
</feature>
<dbReference type="GO" id="GO:0005737">
    <property type="term" value="C:cytoplasm"/>
    <property type="evidence" value="ECO:0007669"/>
    <property type="project" value="UniProtKB-SubCell"/>
</dbReference>
<dbReference type="InterPro" id="IPR015421">
    <property type="entry name" value="PyrdxlP-dep_Trfase_major"/>
</dbReference>
<keyword evidence="7" id="KW-1185">Reference proteome</keyword>
<keyword evidence="1 5" id="KW-0032">Aminotransferase</keyword>
<dbReference type="InterPro" id="IPR050103">
    <property type="entry name" value="Class-III_PLP-dep_AT"/>
</dbReference>
<dbReference type="InterPro" id="IPR005814">
    <property type="entry name" value="Aminotrans_3"/>
</dbReference>
<keyword evidence="3 5" id="KW-0808">Transferase</keyword>
<dbReference type="GO" id="GO:0006526">
    <property type="term" value="P:L-arginine biosynthetic process"/>
    <property type="evidence" value="ECO:0007669"/>
    <property type="project" value="UniProtKB-UniRule"/>
</dbReference>
<evidence type="ECO:0000256" key="1">
    <source>
        <dbReference type="ARBA" id="ARBA00022576"/>
    </source>
</evidence>
<dbReference type="GO" id="GO:0042802">
    <property type="term" value="F:identical protein binding"/>
    <property type="evidence" value="ECO:0007669"/>
    <property type="project" value="TreeGrafter"/>
</dbReference>
<dbReference type="HAMAP" id="MF_01107">
    <property type="entry name" value="ArgD_aminotrans_3"/>
    <property type="match status" value="1"/>
</dbReference>
<keyword evidence="5" id="KW-0055">Arginine biosynthesis</keyword>
<comment type="subunit">
    <text evidence="5">Homodimer.</text>
</comment>
<dbReference type="Gene3D" id="3.90.1150.10">
    <property type="entry name" value="Aspartate Aminotransferase, domain 1"/>
    <property type="match status" value="1"/>
</dbReference>
<comment type="miscellaneous">
    <text evidence="5">May also have succinyldiaminopimelate aminotransferase activity, thus carrying out the corresponding step in lysine biosynthesis.</text>
</comment>
<evidence type="ECO:0000256" key="3">
    <source>
        <dbReference type="ARBA" id="ARBA00022679"/>
    </source>
</evidence>
<accession>A0A1M6SN45</accession>
<dbReference type="Pfam" id="PF00202">
    <property type="entry name" value="Aminotran_3"/>
    <property type="match status" value="1"/>
</dbReference>
<name>A0A1M6SN45_PARC5</name>
<dbReference type="SUPFAM" id="SSF53383">
    <property type="entry name" value="PLP-dependent transferases"/>
    <property type="match status" value="1"/>
</dbReference>
<evidence type="ECO:0000313" key="6">
    <source>
        <dbReference type="EMBL" id="SHK46070.1"/>
    </source>
</evidence>
<protein>
    <recommendedName>
        <fullName evidence="5">Acetylornithine aminotransferase</fullName>
        <shortName evidence="5">ACOAT</shortName>
        <ecNumber evidence="5">2.6.1.11</ecNumber>
    </recommendedName>
</protein>
<dbReference type="PANTHER" id="PTHR11986">
    <property type="entry name" value="AMINOTRANSFERASE CLASS III"/>
    <property type="match status" value="1"/>
</dbReference>
<dbReference type="Proteomes" id="UP000184465">
    <property type="component" value="Unassembled WGS sequence"/>
</dbReference>
<feature type="binding site" evidence="5">
    <location>
        <begin position="97"/>
        <end position="98"/>
    </location>
    <ligand>
        <name>pyridoxal 5'-phosphate</name>
        <dbReference type="ChEBI" id="CHEBI:597326"/>
    </ligand>
</feature>
<comment type="cofactor">
    <cofactor evidence="5">
        <name>pyridoxal 5'-phosphate</name>
        <dbReference type="ChEBI" id="CHEBI:597326"/>
    </cofactor>
    <text evidence="5">Binds 1 pyridoxal phosphate per subunit.</text>
</comment>
<evidence type="ECO:0000313" key="7">
    <source>
        <dbReference type="Proteomes" id="UP000184465"/>
    </source>
</evidence>
<evidence type="ECO:0000256" key="5">
    <source>
        <dbReference type="HAMAP-Rule" id="MF_01107"/>
    </source>
</evidence>
<dbReference type="GO" id="GO:0030170">
    <property type="term" value="F:pyridoxal phosphate binding"/>
    <property type="evidence" value="ECO:0007669"/>
    <property type="project" value="InterPro"/>
</dbReference>
<keyword evidence="5" id="KW-0963">Cytoplasm</keyword>
<keyword evidence="2 5" id="KW-0028">Amino-acid biosynthesis</keyword>
<dbReference type="OrthoDB" id="9801052at2"/>
<dbReference type="PIRSF" id="PIRSF000521">
    <property type="entry name" value="Transaminase_4ab_Lys_Orn"/>
    <property type="match status" value="1"/>
</dbReference>
<dbReference type="EC" id="2.6.1.11" evidence="5"/>
<sequence length="388" mass="42794">MKKNYQMEAYSRFNVVFEKGLGTKLYDINGKKYLDFVAGVAVNCLGHCHPSIIEALNEQSQKLIHVSNLYWTPTQNQLAKKLISLSDHNTVFFCNSGTEANEAAIKIARKYGKLNGVAEKYEIITMENSFHGRTMGALSVTAQPKYQKYFMPILEGIKSVRFNYIDDLKESVSEKTCAVIIEPIQGEGGIIRADKEFLLKAKELCEKNDALLIFDEVQCGIGRTGDLFAYQSFGVVPDIVCLAKGLGGGFPIGAVLANKRASVFKPGDHGCTFGGNPLGCAVSLAVLEELIDNKVINGVKEKEKIFKEEIEKLMNKYSFIKKIDGKGLMLGIHLDIEAKKVVSKAFDKGLLIVGAGNNVVRIVPPLNITKEEINDGVQILKEVFEELS</sequence>
<dbReference type="RefSeq" id="WP_073152742.1">
    <property type="nucleotide sequence ID" value="NZ_FRAG01000065.1"/>
</dbReference>
<organism evidence="6 7">
    <name type="scientific">Paramaledivibacter caminithermalis (strain DSM 15212 / CIP 107654 / DViRD3)</name>
    <name type="common">Clostridium caminithermale</name>
    <dbReference type="NCBI Taxonomy" id="1121301"/>
    <lineage>
        <taxon>Bacteria</taxon>
        <taxon>Bacillati</taxon>
        <taxon>Bacillota</taxon>
        <taxon>Clostridia</taxon>
        <taxon>Peptostreptococcales</taxon>
        <taxon>Caminicellaceae</taxon>
        <taxon>Paramaledivibacter</taxon>
    </lineage>
</organism>
<comment type="catalytic activity">
    <reaction evidence="5">
        <text>N(2)-acetyl-L-ornithine + 2-oxoglutarate = N-acetyl-L-glutamate 5-semialdehyde + L-glutamate</text>
        <dbReference type="Rhea" id="RHEA:18049"/>
        <dbReference type="ChEBI" id="CHEBI:16810"/>
        <dbReference type="ChEBI" id="CHEBI:29123"/>
        <dbReference type="ChEBI" id="CHEBI:29985"/>
        <dbReference type="ChEBI" id="CHEBI:57805"/>
        <dbReference type="EC" id="2.6.1.11"/>
    </reaction>
</comment>
<gene>
    <name evidence="5" type="primary">argD</name>
    <name evidence="6" type="ORF">SAMN02745912_03367</name>
</gene>
<dbReference type="InterPro" id="IPR015422">
    <property type="entry name" value="PyrdxlP-dep_Trfase_small"/>
</dbReference>
<dbReference type="STRING" id="1121301.SAMN02745912_03367"/>
<comment type="subcellular location">
    <subcellularLocation>
        <location evidence="5">Cytoplasm</location>
    </subcellularLocation>
</comment>
<evidence type="ECO:0000256" key="2">
    <source>
        <dbReference type="ARBA" id="ARBA00022605"/>
    </source>
</evidence>
<proteinExistence type="inferred from homology"/>
<comment type="caution">
    <text evidence="5">Lacks conserved residue(s) required for the propagation of feature annotation.</text>
</comment>
<reference evidence="6 7" key="1">
    <citation type="submission" date="2016-11" db="EMBL/GenBank/DDBJ databases">
        <authorList>
            <person name="Jaros S."/>
            <person name="Januszkiewicz K."/>
            <person name="Wedrychowicz H."/>
        </authorList>
    </citation>
    <scope>NUCLEOTIDE SEQUENCE [LARGE SCALE GENOMIC DNA]</scope>
    <source>
        <strain evidence="6 7">DSM 15212</strain>
    </source>
</reference>
<dbReference type="NCBIfam" id="NF002325">
    <property type="entry name" value="PRK01278.1"/>
    <property type="match status" value="1"/>
</dbReference>
<feature type="binding site" evidence="5">
    <location>
        <position position="272"/>
    </location>
    <ligand>
        <name>pyridoxal 5'-phosphate</name>
        <dbReference type="ChEBI" id="CHEBI:597326"/>
    </ligand>
</feature>
<keyword evidence="4 5" id="KW-0663">Pyridoxal phosphate</keyword>
<feature type="binding site" evidence="5">
    <location>
        <position position="133"/>
    </location>
    <ligand>
        <name>N(2)-acetyl-L-ornithine</name>
        <dbReference type="ChEBI" id="CHEBI:57805"/>
    </ligand>
</feature>
<dbReference type="NCBIfam" id="TIGR00707">
    <property type="entry name" value="argD"/>
    <property type="match status" value="1"/>
</dbReference>
<dbReference type="UniPathway" id="UPA00068">
    <property type="reaction ID" value="UER00109"/>
</dbReference>
<dbReference type="CDD" id="cd00610">
    <property type="entry name" value="OAT_like"/>
    <property type="match status" value="1"/>
</dbReference>
<dbReference type="InterPro" id="IPR004636">
    <property type="entry name" value="AcOrn/SuccOrn_fam"/>
</dbReference>
<comment type="similarity">
    <text evidence="5">Belongs to the class-III pyridoxal-phosphate-dependent aminotransferase family. ArgD subfamily.</text>
</comment>